<evidence type="ECO:0000313" key="4">
    <source>
        <dbReference type="RefSeq" id="XP_027062817.1"/>
    </source>
</evidence>
<evidence type="ECO:0008006" key="5">
    <source>
        <dbReference type="Google" id="ProtNLM"/>
    </source>
</evidence>
<reference evidence="4" key="2">
    <citation type="submission" date="2025-08" db="UniProtKB">
        <authorList>
            <consortium name="RefSeq"/>
        </authorList>
    </citation>
    <scope>IDENTIFICATION</scope>
    <source>
        <tissue evidence="4">Leaves</tissue>
    </source>
</reference>
<accession>A0A6P6SBF7</accession>
<feature type="domain" description="Transposase-associated" evidence="2">
    <location>
        <begin position="3"/>
        <end position="76"/>
    </location>
</feature>
<dbReference type="RefSeq" id="XP_027062817.1">
    <property type="nucleotide sequence ID" value="XM_027207016.1"/>
</dbReference>
<sequence>MDKGWMFLADRWCDEYRNGLEKFLTMAKQHKGDKPKVRCPCRKCRNVKYYSVHVVESYLLYKGMDSTYTYWKFHGETLPNENSNVHSCCDNEHEINANNAEVNDDEMQEILEDIYWGTFNEEELNGGSNKEVSFRKEDELEKFNRLFKDAKRALYPSCKKYSILLFVVKLLHLKVLNRWSNKSFTMLLQLLKDSYPNDNLLPSSYYDSRKLLGGIGLRCDLIHACKNDCILFWKEYKGLDHCPKCLQSRWKINDGKGKKVPQKILRYFPLKPRLQRLFISRKIASYMRWHKEKRVEEIGVLSHPADGESWKEFDKKFPWFAEDARNVRLALSSDGFNPFNNMCNSYSMWPVVLINYNMPPWVSKREPYFFLSLLILGRRSPGKDIDVFLQPLIDELLELFKDVWTYDSVTEQCFLLHAALMWTINDFPAYGDLSGWVNKGKMACPCCNDKTDYQPLRNKIGYLGHHRFLLDNHVWRNDGKKFNDRVERRLKPRELSAEEILEQLKVVEGVTLGKNLNTKKRKRNLEERNWTKKSIFYQLPYWKDIPLKHNIDVMHTAKNWCDNIMGTLLNLENKSKDTDKAWRDLEDMDIRHELQLHRRNGKLEKPQACYNLLPKERQGFCEFLSSVKYPDGYAANISRCVNIKDGKISGLKSHDCHILLQRMLPVGLRGFLSTDVYTLICEVAKFFQDLCSKKLRLEEIEKLEKNIVMILCKLEMIFPPVFSIL</sequence>
<dbReference type="AlphaFoldDB" id="A0A6P6SBF7"/>
<feature type="domain" description="DUF4218" evidence="1">
    <location>
        <begin position="690"/>
        <end position="723"/>
    </location>
</feature>
<dbReference type="Pfam" id="PF13963">
    <property type="entry name" value="Transpos_assoc"/>
    <property type="match status" value="1"/>
</dbReference>
<dbReference type="PANTHER" id="PTHR10775">
    <property type="entry name" value="OS08G0208400 PROTEIN"/>
    <property type="match status" value="1"/>
</dbReference>
<name>A0A6P6SBF7_COFAR</name>
<organism evidence="3 4">
    <name type="scientific">Coffea arabica</name>
    <name type="common">Arabian coffee</name>
    <dbReference type="NCBI Taxonomy" id="13443"/>
    <lineage>
        <taxon>Eukaryota</taxon>
        <taxon>Viridiplantae</taxon>
        <taxon>Streptophyta</taxon>
        <taxon>Embryophyta</taxon>
        <taxon>Tracheophyta</taxon>
        <taxon>Spermatophyta</taxon>
        <taxon>Magnoliopsida</taxon>
        <taxon>eudicotyledons</taxon>
        <taxon>Gunneridae</taxon>
        <taxon>Pentapetalae</taxon>
        <taxon>asterids</taxon>
        <taxon>lamiids</taxon>
        <taxon>Gentianales</taxon>
        <taxon>Rubiaceae</taxon>
        <taxon>Ixoroideae</taxon>
        <taxon>Gardenieae complex</taxon>
        <taxon>Bertiereae - Coffeeae clade</taxon>
        <taxon>Coffeeae</taxon>
        <taxon>Coffea</taxon>
    </lineage>
</organism>
<proteinExistence type="predicted"/>
<keyword evidence="3" id="KW-1185">Reference proteome</keyword>
<dbReference type="Proteomes" id="UP001652660">
    <property type="component" value="Chromosome 10c"/>
</dbReference>
<reference evidence="3" key="1">
    <citation type="journal article" date="2025" name="Foods">
        <title>Unveiling the Microbial Signatures of Arabica Coffee Cherries: Insights into Ripeness Specific Diversity, Functional Traits, and Implications for Quality and Safety.</title>
        <authorList>
            <consortium name="RefSeq"/>
            <person name="Tenea G.N."/>
            <person name="Cifuentes V."/>
            <person name="Reyes P."/>
            <person name="Cevallos-Vallejos M."/>
        </authorList>
    </citation>
    <scope>NUCLEOTIDE SEQUENCE [LARGE SCALE GENOMIC DNA]</scope>
</reference>
<dbReference type="OrthoDB" id="1719458at2759"/>
<evidence type="ECO:0000313" key="3">
    <source>
        <dbReference type="Proteomes" id="UP001652660"/>
    </source>
</evidence>
<dbReference type="InterPro" id="IPR029480">
    <property type="entry name" value="Transpos_assoc"/>
</dbReference>
<dbReference type="PANTHER" id="PTHR10775:SF185">
    <property type="entry name" value="OS08G0208400 PROTEIN"/>
    <property type="match status" value="1"/>
</dbReference>
<dbReference type="GeneID" id="113689212"/>
<evidence type="ECO:0000259" key="2">
    <source>
        <dbReference type="Pfam" id="PF13963"/>
    </source>
</evidence>
<dbReference type="Pfam" id="PF02992">
    <property type="entry name" value="Transposase_21"/>
    <property type="match status" value="1"/>
</dbReference>
<gene>
    <name evidence="4" type="primary">LOC113689212</name>
</gene>
<protein>
    <recommendedName>
        <fullName evidence="5">Transposase-associated domain-containing protein</fullName>
    </recommendedName>
</protein>
<evidence type="ECO:0000259" key="1">
    <source>
        <dbReference type="Pfam" id="PF13960"/>
    </source>
</evidence>
<dbReference type="InterPro" id="IPR025452">
    <property type="entry name" value="DUF4218"/>
</dbReference>
<dbReference type="InterPro" id="IPR004242">
    <property type="entry name" value="Transposase_21"/>
</dbReference>
<dbReference type="Pfam" id="PF13960">
    <property type="entry name" value="DUF4218"/>
    <property type="match status" value="1"/>
</dbReference>